<evidence type="ECO:0000256" key="2">
    <source>
        <dbReference type="SAM" id="Phobius"/>
    </source>
</evidence>
<evidence type="ECO:0000313" key="3">
    <source>
        <dbReference type="EMBL" id="ABX03459.1"/>
    </source>
</evidence>
<proteinExistence type="predicted"/>
<gene>
    <name evidence="3" type="ordered locus">Haur_0811</name>
</gene>
<dbReference type="KEGG" id="hau:Haur_0811"/>
<dbReference type="AlphaFoldDB" id="A9AXP5"/>
<feature type="compositionally biased region" description="Low complexity" evidence="1">
    <location>
        <begin position="11"/>
        <end position="21"/>
    </location>
</feature>
<dbReference type="BioCyc" id="HAUR316274:GHYA-824-MONOMER"/>
<feature type="transmembrane region" description="Helical" evidence="2">
    <location>
        <begin position="104"/>
        <end position="124"/>
    </location>
</feature>
<keyword evidence="2" id="KW-0472">Membrane</keyword>
<feature type="region of interest" description="Disordered" evidence="1">
    <location>
        <begin position="207"/>
        <end position="249"/>
    </location>
</feature>
<evidence type="ECO:0000313" key="4">
    <source>
        <dbReference type="Proteomes" id="UP000000787"/>
    </source>
</evidence>
<feature type="transmembrane region" description="Helical" evidence="2">
    <location>
        <begin position="74"/>
        <end position="92"/>
    </location>
</feature>
<feature type="compositionally biased region" description="Polar residues" evidence="1">
    <location>
        <begin position="207"/>
        <end position="221"/>
    </location>
</feature>
<feature type="compositionally biased region" description="Polar residues" evidence="1">
    <location>
        <begin position="239"/>
        <end position="249"/>
    </location>
</feature>
<sequence>MDGVSMYPQANFTPSSTQTNTNSNESLILKKNTVQEIRTDIIQIQGKRLIFGNTVYQIPNIAGFSTAKIINKFPWMWCLIIMILLLINKDIFFSDFGRNDTESISTIINSLLVLSLFGLIFYWASMPNKYGLLIISSAGSNLSSIIIHEDKKFIDKVIKVLSLNIDSSYEKYYIINFNKKTIHQSNTSMPNINFTDTTINDSNLSMFNDIDGNQEQSNTNYTKKRRSIRRGPRQRKNQEQSNNNYTKNP</sequence>
<keyword evidence="4" id="KW-1185">Reference proteome</keyword>
<evidence type="ECO:0000256" key="1">
    <source>
        <dbReference type="SAM" id="MobiDB-lite"/>
    </source>
</evidence>
<protein>
    <submittedName>
        <fullName evidence="3">Uncharacterized protein</fullName>
    </submittedName>
</protein>
<accession>A9AXP5</accession>
<feature type="compositionally biased region" description="Basic residues" evidence="1">
    <location>
        <begin position="222"/>
        <end position="235"/>
    </location>
</feature>
<name>A9AXP5_HERA2</name>
<dbReference type="InParanoid" id="A9AXP5"/>
<keyword evidence="2" id="KW-0812">Transmembrane</keyword>
<feature type="region of interest" description="Disordered" evidence="1">
    <location>
        <begin position="1"/>
        <end position="21"/>
    </location>
</feature>
<reference evidence="3 4" key="1">
    <citation type="journal article" date="2011" name="Stand. Genomic Sci.">
        <title>Complete genome sequence of the filamentous gliding predatory bacterium Herpetosiphon aurantiacus type strain (114-95(T)).</title>
        <authorList>
            <person name="Kiss H."/>
            <person name="Nett M."/>
            <person name="Domin N."/>
            <person name="Martin K."/>
            <person name="Maresca J.A."/>
            <person name="Copeland A."/>
            <person name="Lapidus A."/>
            <person name="Lucas S."/>
            <person name="Berry K.W."/>
            <person name="Glavina Del Rio T."/>
            <person name="Dalin E."/>
            <person name="Tice H."/>
            <person name="Pitluck S."/>
            <person name="Richardson P."/>
            <person name="Bruce D."/>
            <person name="Goodwin L."/>
            <person name="Han C."/>
            <person name="Detter J.C."/>
            <person name="Schmutz J."/>
            <person name="Brettin T."/>
            <person name="Land M."/>
            <person name="Hauser L."/>
            <person name="Kyrpides N.C."/>
            <person name="Ivanova N."/>
            <person name="Goker M."/>
            <person name="Woyke T."/>
            <person name="Klenk H.P."/>
            <person name="Bryant D.A."/>
        </authorList>
    </citation>
    <scope>NUCLEOTIDE SEQUENCE [LARGE SCALE GENOMIC DNA]</scope>
    <source>
        <strain evidence="4">ATCC 23779 / DSM 785 / 114-95</strain>
    </source>
</reference>
<dbReference type="Proteomes" id="UP000000787">
    <property type="component" value="Chromosome"/>
</dbReference>
<dbReference type="HOGENOM" id="CLU_1114618_0_0_0"/>
<keyword evidence="2" id="KW-1133">Transmembrane helix</keyword>
<organism evidence="3 4">
    <name type="scientific">Herpetosiphon aurantiacus (strain ATCC 23779 / DSM 785 / 114-95)</name>
    <dbReference type="NCBI Taxonomy" id="316274"/>
    <lineage>
        <taxon>Bacteria</taxon>
        <taxon>Bacillati</taxon>
        <taxon>Chloroflexota</taxon>
        <taxon>Chloroflexia</taxon>
        <taxon>Herpetosiphonales</taxon>
        <taxon>Herpetosiphonaceae</taxon>
        <taxon>Herpetosiphon</taxon>
    </lineage>
</organism>
<dbReference type="EMBL" id="CP000875">
    <property type="protein sequence ID" value="ABX03459.1"/>
    <property type="molecule type" value="Genomic_DNA"/>
</dbReference>